<organism evidence="1 2">
    <name type="scientific">Paxillus rubicundulus Ve08.2h10</name>
    <dbReference type="NCBI Taxonomy" id="930991"/>
    <lineage>
        <taxon>Eukaryota</taxon>
        <taxon>Fungi</taxon>
        <taxon>Dikarya</taxon>
        <taxon>Basidiomycota</taxon>
        <taxon>Agaricomycotina</taxon>
        <taxon>Agaricomycetes</taxon>
        <taxon>Agaricomycetidae</taxon>
        <taxon>Boletales</taxon>
        <taxon>Paxilineae</taxon>
        <taxon>Paxillaceae</taxon>
        <taxon>Paxillus</taxon>
    </lineage>
</organism>
<dbReference type="EMBL" id="KN824975">
    <property type="protein sequence ID" value="KIK96652.1"/>
    <property type="molecule type" value="Genomic_DNA"/>
</dbReference>
<protein>
    <submittedName>
        <fullName evidence="1">Uncharacterized protein</fullName>
    </submittedName>
</protein>
<keyword evidence="2" id="KW-1185">Reference proteome</keyword>
<feature type="non-terminal residue" evidence="1">
    <location>
        <position position="1"/>
    </location>
</feature>
<sequence>VEMELLGQCAPSAETPQDVVTWFAQGIAIKEAAIHLMKDKRSLKSTTTKIQKLAFTRRMDQITFEISKFINAATTYMESTIED</sequence>
<feature type="non-terminal residue" evidence="1">
    <location>
        <position position="83"/>
    </location>
</feature>
<dbReference type="AlphaFoldDB" id="A0A0D0DFU4"/>
<evidence type="ECO:0000313" key="1">
    <source>
        <dbReference type="EMBL" id="KIK96652.1"/>
    </source>
</evidence>
<proteinExistence type="predicted"/>
<dbReference type="InParanoid" id="A0A0D0DFU4"/>
<reference evidence="2" key="2">
    <citation type="submission" date="2015-01" db="EMBL/GenBank/DDBJ databases">
        <title>Evolutionary Origins and Diversification of the Mycorrhizal Mutualists.</title>
        <authorList>
            <consortium name="DOE Joint Genome Institute"/>
            <consortium name="Mycorrhizal Genomics Consortium"/>
            <person name="Kohler A."/>
            <person name="Kuo A."/>
            <person name="Nagy L.G."/>
            <person name="Floudas D."/>
            <person name="Copeland A."/>
            <person name="Barry K.W."/>
            <person name="Cichocki N."/>
            <person name="Veneault-Fourrey C."/>
            <person name="LaButti K."/>
            <person name="Lindquist E.A."/>
            <person name="Lipzen A."/>
            <person name="Lundell T."/>
            <person name="Morin E."/>
            <person name="Murat C."/>
            <person name="Riley R."/>
            <person name="Ohm R."/>
            <person name="Sun H."/>
            <person name="Tunlid A."/>
            <person name="Henrissat B."/>
            <person name="Grigoriev I.V."/>
            <person name="Hibbett D.S."/>
            <person name="Martin F."/>
        </authorList>
    </citation>
    <scope>NUCLEOTIDE SEQUENCE [LARGE SCALE GENOMIC DNA]</scope>
    <source>
        <strain evidence="2">Ve08.2h10</strain>
    </source>
</reference>
<dbReference type="Proteomes" id="UP000054538">
    <property type="component" value="Unassembled WGS sequence"/>
</dbReference>
<accession>A0A0D0DFU4</accession>
<gene>
    <name evidence="1" type="ORF">PAXRUDRAFT_70375</name>
</gene>
<reference evidence="1 2" key="1">
    <citation type="submission" date="2014-04" db="EMBL/GenBank/DDBJ databases">
        <authorList>
            <consortium name="DOE Joint Genome Institute"/>
            <person name="Kuo A."/>
            <person name="Kohler A."/>
            <person name="Jargeat P."/>
            <person name="Nagy L.G."/>
            <person name="Floudas D."/>
            <person name="Copeland A."/>
            <person name="Barry K.W."/>
            <person name="Cichocki N."/>
            <person name="Veneault-Fourrey C."/>
            <person name="LaButti K."/>
            <person name="Lindquist E.A."/>
            <person name="Lipzen A."/>
            <person name="Lundell T."/>
            <person name="Morin E."/>
            <person name="Murat C."/>
            <person name="Sun H."/>
            <person name="Tunlid A."/>
            <person name="Henrissat B."/>
            <person name="Grigoriev I.V."/>
            <person name="Hibbett D.S."/>
            <person name="Martin F."/>
            <person name="Nordberg H.P."/>
            <person name="Cantor M.N."/>
            <person name="Hua S.X."/>
        </authorList>
    </citation>
    <scope>NUCLEOTIDE SEQUENCE [LARGE SCALE GENOMIC DNA]</scope>
    <source>
        <strain evidence="1 2">Ve08.2h10</strain>
    </source>
</reference>
<name>A0A0D0DFU4_9AGAM</name>
<dbReference type="HOGENOM" id="CLU_2339223_0_0_1"/>
<evidence type="ECO:0000313" key="2">
    <source>
        <dbReference type="Proteomes" id="UP000054538"/>
    </source>
</evidence>